<proteinExistence type="predicted"/>
<evidence type="ECO:0000313" key="2">
    <source>
        <dbReference type="Proteomes" id="UP000095401"/>
    </source>
</evidence>
<name>A0A1D8IKP9_9GAMM</name>
<dbReference type="AlphaFoldDB" id="A0A1D8IKP9"/>
<protein>
    <submittedName>
        <fullName evidence="1">Uncharacterized protein</fullName>
    </submittedName>
</protein>
<gene>
    <name evidence="1" type="ORF">BI364_02590</name>
</gene>
<organism evidence="1 2">
    <name type="scientific">Acidihalobacter yilgarnensis</name>
    <dbReference type="NCBI Taxonomy" id="2819280"/>
    <lineage>
        <taxon>Bacteria</taxon>
        <taxon>Pseudomonadati</taxon>
        <taxon>Pseudomonadota</taxon>
        <taxon>Gammaproteobacteria</taxon>
        <taxon>Chromatiales</taxon>
        <taxon>Ectothiorhodospiraceae</taxon>
        <taxon>Acidihalobacter</taxon>
    </lineage>
</organism>
<reference evidence="2" key="1">
    <citation type="submission" date="2016-09" db="EMBL/GenBank/DDBJ databases">
        <title>Acidihalobacter prosperus F5.</title>
        <authorList>
            <person name="Khaleque H.N."/>
            <person name="Ramsay J.P."/>
            <person name="Kaksonen A.H."/>
            <person name="Boxall N.J."/>
            <person name="Watkin E.L.J."/>
        </authorList>
    </citation>
    <scope>NUCLEOTIDE SEQUENCE [LARGE SCALE GENOMIC DNA]</scope>
    <source>
        <strain evidence="2">F5</strain>
    </source>
</reference>
<dbReference type="RefSeq" id="WP_070077428.1">
    <property type="nucleotide sequence ID" value="NZ_CP017415.1"/>
</dbReference>
<sequence>MAEHAWVVPKALKQVRMWIHPEGQVLAGIYLVATHPGELPAELPIDLLNQHTPFLACQCHGGELRFYNKNALVRMEYESQAECAMATDVTLRGEFGLMDGSVFVGDIRENLPPERRRLLDYLNVHMERFIRVFLGEDTVVLINKAYIVRAIPRD</sequence>
<dbReference type="Proteomes" id="UP000095401">
    <property type="component" value="Chromosome"/>
</dbReference>
<dbReference type="EMBL" id="CP017415">
    <property type="protein sequence ID" value="AOU97038.1"/>
    <property type="molecule type" value="Genomic_DNA"/>
</dbReference>
<evidence type="ECO:0000313" key="1">
    <source>
        <dbReference type="EMBL" id="AOU97038.1"/>
    </source>
</evidence>
<keyword evidence="2" id="KW-1185">Reference proteome</keyword>
<dbReference type="KEGG" id="aprs:BI364_02590"/>
<accession>A0A1D8IKP9</accession>